<organism evidence="4 5">
    <name type="scientific">Ignavigranum ruoffiae</name>
    <dbReference type="NCBI Taxonomy" id="89093"/>
    <lineage>
        <taxon>Bacteria</taxon>
        <taxon>Bacillati</taxon>
        <taxon>Bacillota</taxon>
        <taxon>Bacilli</taxon>
        <taxon>Lactobacillales</taxon>
        <taxon>Aerococcaceae</taxon>
        <taxon>Ignavigranum</taxon>
    </lineage>
</organism>
<name>A0A1H9F5K0_9LACT</name>
<proteinExistence type="inferred from homology"/>
<evidence type="ECO:0000259" key="2">
    <source>
        <dbReference type="Pfam" id="PF01458"/>
    </source>
</evidence>
<comment type="similarity">
    <text evidence="1">Belongs to the iron-sulfur cluster assembly SufBD family.</text>
</comment>
<feature type="domain" description="SUF system FeS cluster assembly SufBD core" evidence="2">
    <location>
        <begin position="168"/>
        <end position="394"/>
    </location>
</feature>
<dbReference type="SUPFAM" id="SSF101960">
    <property type="entry name" value="Stabilizer of iron transporter SufD"/>
    <property type="match status" value="1"/>
</dbReference>
<feature type="domain" description="SUF system FeS cluster assembly SufBD N-terminal" evidence="3">
    <location>
        <begin position="78"/>
        <end position="157"/>
    </location>
</feature>
<dbReference type="STRING" id="89093.SAMN04488558_10877"/>
<dbReference type="InterPro" id="IPR055346">
    <property type="entry name" value="Fe-S_cluster_assembly_SufBD"/>
</dbReference>
<dbReference type="InterPro" id="IPR037284">
    <property type="entry name" value="SUF_FeS_clus_asmbl_SufBD_sf"/>
</dbReference>
<evidence type="ECO:0000313" key="5">
    <source>
        <dbReference type="Proteomes" id="UP000198833"/>
    </source>
</evidence>
<dbReference type="PANTHER" id="PTHR43575:SF1">
    <property type="entry name" value="PROTEIN ABCI7, CHLOROPLASTIC"/>
    <property type="match status" value="1"/>
</dbReference>
<dbReference type="NCBIfam" id="TIGR01981">
    <property type="entry name" value="sufD"/>
    <property type="match status" value="1"/>
</dbReference>
<reference evidence="4 5" key="1">
    <citation type="submission" date="2016-10" db="EMBL/GenBank/DDBJ databases">
        <authorList>
            <person name="de Groot N.N."/>
        </authorList>
    </citation>
    <scope>NUCLEOTIDE SEQUENCE [LARGE SCALE GENOMIC DNA]</scope>
    <source>
        <strain evidence="4 5">DSM 15695</strain>
    </source>
</reference>
<protein>
    <submittedName>
        <fullName evidence="4">Iron-regulated ABC transporter permease protein SufD</fullName>
    </submittedName>
</protein>
<evidence type="ECO:0000313" key="4">
    <source>
        <dbReference type="EMBL" id="SEQ33220.1"/>
    </source>
</evidence>
<dbReference type="Pfam" id="PF01458">
    <property type="entry name" value="SUFBD_core"/>
    <property type="match status" value="1"/>
</dbReference>
<sequence>MTTEEYHFMNYQYRSLPDWFYQTYQMTNSWLNLDSKFLQQIPYQDWFNYQPIDQERPETTLTYAPEAAIVEERFAAQMVQTAQGSLLESMNQVAHDQGLIVMDLFEALEKYPDLVQPHLFSLIDPQEDKVAAYNLNQLDGGIFVYVPDYQVIDQPIELTWLQDNQADFPFNQRLLVILGQESQLTLIERTESIGQENNSATIMAELIVGQGAQLDYVIFDRLGKESSNYIRRYLKTDRDARIQVNAAAMNDGDSVLDLQAELKGTGSQCQLASITVGDGQQRQGINAKIINQAPHTIGNIIQHGVALEASTVTFNGIGHIIKAAKQADSQQESRIMMLSDQAKGDANPILLIDEYEVQAGHAASIGRVDAEQLYYLMSRGLNRRQAEYLVIRGFLGQVFANIEDTDLRKQLLESLDHKLSSYQVMS</sequence>
<dbReference type="InterPro" id="IPR011542">
    <property type="entry name" value="SUF_FeS_clus_asmbl_SufD"/>
</dbReference>
<evidence type="ECO:0000259" key="3">
    <source>
        <dbReference type="Pfam" id="PF19295"/>
    </source>
</evidence>
<dbReference type="InterPro" id="IPR000825">
    <property type="entry name" value="SUF_FeS_clus_asmbl_SufBD_core"/>
</dbReference>
<dbReference type="PANTHER" id="PTHR43575">
    <property type="entry name" value="PROTEIN ABCI7, CHLOROPLASTIC"/>
    <property type="match status" value="1"/>
</dbReference>
<keyword evidence="5" id="KW-1185">Reference proteome</keyword>
<dbReference type="GO" id="GO:0016226">
    <property type="term" value="P:iron-sulfur cluster assembly"/>
    <property type="evidence" value="ECO:0007669"/>
    <property type="project" value="InterPro"/>
</dbReference>
<accession>A0A1H9F5K0</accession>
<gene>
    <name evidence="4" type="ORF">SAMN04488558_10877</name>
</gene>
<dbReference type="EMBL" id="FOEN01000008">
    <property type="protein sequence ID" value="SEQ33220.1"/>
    <property type="molecule type" value="Genomic_DNA"/>
</dbReference>
<evidence type="ECO:0000256" key="1">
    <source>
        <dbReference type="ARBA" id="ARBA00043967"/>
    </source>
</evidence>
<dbReference type="InterPro" id="IPR045595">
    <property type="entry name" value="SufBD_N"/>
</dbReference>
<dbReference type="AlphaFoldDB" id="A0A1H9F5K0"/>
<dbReference type="Proteomes" id="UP000198833">
    <property type="component" value="Unassembled WGS sequence"/>
</dbReference>
<dbReference type="Pfam" id="PF19295">
    <property type="entry name" value="SufBD_N"/>
    <property type="match status" value="1"/>
</dbReference>